<protein>
    <submittedName>
        <fullName evidence="2">Uncharacterized protein</fullName>
    </submittedName>
</protein>
<sequence>MFMLETIGFVLLVSTCGDDACEALPVTEDIYTKHECELRLKYITKRRPNLYFMCNEVMRETGSGNDDSPGIPDDPEDTLPPDEQPQPLN</sequence>
<evidence type="ECO:0000313" key="2">
    <source>
        <dbReference type="EMBL" id="EMO9455996.1"/>
    </source>
</evidence>
<proteinExistence type="predicted"/>
<feature type="region of interest" description="Disordered" evidence="1">
    <location>
        <begin position="61"/>
        <end position="89"/>
    </location>
</feature>
<reference evidence="2" key="1">
    <citation type="submission" date="2024-02" db="EMBL/GenBank/DDBJ databases">
        <authorList>
            <consortium name="Clinical and Environmental Microbiology Branch: Whole genome sequencing antimicrobial resistance pathogens in the healthcare setting"/>
        </authorList>
    </citation>
    <scope>NUCLEOTIDE SEQUENCE</scope>
    <source>
        <strain evidence="2">2023KU-00017</strain>
    </source>
</reference>
<dbReference type="AlphaFoldDB" id="A0AAI9MRU8"/>
<comment type="caution">
    <text evidence="2">The sequence shown here is derived from an EMBL/GenBank/DDBJ whole genome shotgun (WGS) entry which is preliminary data.</text>
</comment>
<evidence type="ECO:0000256" key="1">
    <source>
        <dbReference type="SAM" id="MobiDB-lite"/>
    </source>
</evidence>
<accession>A0AAI9MRU8</accession>
<dbReference type="EMBL" id="ABKJEP030000011">
    <property type="protein sequence ID" value="EMO9455996.1"/>
    <property type="molecule type" value="Genomic_DNA"/>
</dbReference>
<gene>
    <name evidence="2" type="ORF">PN925_001348</name>
</gene>
<organism evidence="2">
    <name type="scientific">Morganella morganii</name>
    <name type="common">Proteus morganii</name>
    <dbReference type="NCBI Taxonomy" id="582"/>
    <lineage>
        <taxon>Bacteria</taxon>
        <taxon>Pseudomonadati</taxon>
        <taxon>Pseudomonadota</taxon>
        <taxon>Gammaproteobacteria</taxon>
        <taxon>Enterobacterales</taxon>
        <taxon>Morganellaceae</taxon>
        <taxon>Morganella</taxon>
    </lineage>
</organism>
<name>A0AAI9MRU8_MORMO</name>